<gene>
    <name evidence="2" type="ORF">GPECTOR_7g992</name>
</gene>
<dbReference type="AlphaFoldDB" id="A0A150GV17"/>
<feature type="region of interest" description="Disordered" evidence="1">
    <location>
        <begin position="56"/>
        <end position="84"/>
    </location>
</feature>
<organism evidence="2 3">
    <name type="scientific">Gonium pectorale</name>
    <name type="common">Green alga</name>
    <dbReference type="NCBI Taxonomy" id="33097"/>
    <lineage>
        <taxon>Eukaryota</taxon>
        <taxon>Viridiplantae</taxon>
        <taxon>Chlorophyta</taxon>
        <taxon>core chlorophytes</taxon>
        <taxon>Chlorophyceae</taxon>
        <taxon>CS clade</taxon>
        <taxon>Chlamydomonadales</taxon>
        <taxon>Volvocaceae</taxon>
        <taxon>Gonium</taxon>
    </lineage>
</organism>
<evidence type="ECO:0000313" key="2">
    <source>
        <dbReference type="EMBL" id="KXZ53542.1"/>
    </source>
</evidence>
<dbReference type="OrthoDB" id="530191at2759"/>
<reference evidence="3" key="1">
    <citation type="journal article" date="2016" name="Nat. Commun.">
        <title>The Gonium pectorale genome demonstrates co-option of cell cycle regulation during the evolution of multicellularity.</title>
        <authorList>
            <person name="Hanschen E.R."/>
            <person name="Marriage T.N."/>
            <person name="Ferris P.J."/>
            <person name="Hamaji T."/>
            <person name="Toyoda A."/>
            <person name="Fujiyama A."/>
            <person name="Neme R."/>
            <person name="Noguchi H."/>
            <person name="Minakuchi Y."/>
            <person name="Suzuki M."/>
            <person name="Kawai-Toyooka H."/>
            <person name="Smith D.R."/>
            <person name="Sparks H."/>
            <person name="Anderson J."/>
            <person name="Bakaric R."/>
            <person name="Luria V."/>
            <person name="Karger A."/>
            <person name="Kirschner M.W."/>
            <person name="Durand P.M."/>
            <person name="Michod R.E."/>
            <person name="Nozaki H."/>
            <person name="Olson B.J."/>
        </authorList>
    </citation>
    <scope>NUCLEOTIDE SEQUENCE [LARGE SCALE GENOMIC DNA]</scope>
    <source>
        <strain evidence="3">NIES-2863</strain>
    </source>
</reference>
<keyword evidence="3" id="KW-1185">Reference proteome</keyword>
<accession>A0A150GV17</accession>
<evidence type="ECO:0000256" key="1">
    <source>
        <dbReference type="SAM" id="MobiDB-lite"/>
    </source>
</evidence>
<dbReference type="EMBL" id="LSYV01000008">
    <property type="protein sequence ID" value="KXZ53542.1"/>
    <property type="molecule type" value="Genomic_DNA"/>
</dbReference>
<comment type="caution">
    <text evidence="2">The sequence shown here is derived from an EMBL/GenBank/DDBJ whole genome shotgun (WGS) entry which is preliminary data.</text>
</comment>
<protein>
    <submittedName>
        <fullName evidence="2">Uncharacterized protein</fullName>
    </submittedName>
</protein>
<evidence type="ECO:0000313" key="3">
    <source>
        <dbReference type="Proteomes" id="UP000075714"/>
    </source>
</evidence>
<sequence length="375" mass="38309">MLPQQLSSPPKPPHSPSGWKARSPRPACGSPGSFCGSPVRLAPTNAIAGVGVQVPATSASPASPSFNRSGSASGRSGSPSPSARPINAAHQILVRAAAEARVTASAPADLSEVSSRLASTQSWPALQVLALQYRGRLDAAGLVAVLRKAAQLAAATPNPTASDQYACSRLLECLALTAAPLLPAMGAPTQAAVLGTLGALASSGLVAGRQVPNLVVVLVQALTLASMPQLGSLTGPQLAAVLRGSAALCPAGLPEVWLDEWQAAATGRALEDMPAEALEAVLTSVETLYARQNWLPADSWLGELLSALESKMPAFEGSSLRRLATTLAGLEVRPAAPWLGAFRAAFDERVAAAEMEPADVAGVLFAFTKLEVAFA</sequence>
<name>A0A150GV17_GONPE</name>
<feature type="region of interest" description="Disordered" evidence="1">
    <location>
        <begin position="1"/>
        <end position="35"/>
    </location>
</feature>
<proteinExistence type="predicted"/>
<dbReference type="Proteomes" id="UP000075714">
    <property type="component" value="Unassembled WGS sequence"/>
</dbReference>